<dbReference type="EMBL" id="JAVDQD010000002">
    <property type="protein sequence ID" value="MDR6238551.1"/>
    <property type="molecule type" value="Genomic_DNA"/>
</dbReference>
<dbReference type="AlphaFoldDB" id="A0AAE3XIV5"/>
<accession>A0AAE3XIV5</accession>
<sequence>MKSALVATLLILNINFLKAQDKIEWSPDVELTFADYQSSSSEINPELSVYSIGSQAGFEFFFQMTTYEFMFTKNFNNKVNTVFDRKSSYIVATSQDLADHLVEFGKLEFDLAELSARKFRKRLYEAKGAFSNTDFFKPLYDEIMAEQSERLSQLGKKTDLGRNAEILAEERRKVRIEIQELSDYCKTCKPPKKKKKKTKSKS</sequence>
<feature type="signal peptide" evidence="1">
    <location>
        <begin position="1"/>
        <end position="19"/>
    </location>
</feature>
<gene>
    <name evidence="2" type="ORF">HNQ88_001588</name>
</gene>
<proteinExistence type="predicted"/>
<comment type="caution">
    <text evidence="2">The sequence shown here is derived from an EMBL/GenBank/DDBJ whole genome shotgun (WGS) entry which is preliminary data.</text>
</comment>
<protein>
    <submittedName>
        <fullName evidence="2">Uncharacterized protein</fullName>
    </submittedName>
</protein>
<reference evidence="2" key="1">
    <citation type="submission" date="2023-07" db="EMBL/GenBank/DDBJ databases">
        <title>Genomic Encyclopedia of Type Strains, Phase IV (KMG-IV): sequencing the most valuable type-strain genomes for metagenomic binning, comparative biology and taxonomic classification.</title>
        <authorList>
            <person name="Goeker M."/>
        </authorList>
    </citation>
    <scope>NUCLEOTIDE SEQUENCE</scope>
    <source>
        <strain evidence="2">DSM 26174</strain>
    </source>
</reference>
<evidence type="ECO:0000256" key="1">
    <source>
        <dbReference type="SAM" id="SignalP"/>
    </source>
</evidence>
<organism evidence="2 3">
    <name type="scientific">Aureibacter tunicatorum</name>
    <dbReference type="NCBI Taxonomy" id="866807"/>
    <lineage>
        <taxon>Bacteria</taxon>
        <taxon>Pseudomonadati</taxon>
        <taxon>Bacteroidota</taxon>
        <taxon>Cytophagia</taxon>
        <taxon>Cytophagales</taxon>
        <taxon>Persicobacteraceae</taxon>
        <taxon>Aureibacter</taxon>
    </lineage>
</organism>
<name>A0AAE3XIV5_9BACT</name>
<evidence type="ECO:0000313" key="2">
    <source>
        <dbReference type="EMBL" id="MDR6238551.1"/>
    </source>
</evidence>
<evidence type="ECO:0000313" key="3">
    <source>
        <dbReference type="Proteomes" id="UP001185092"/>
    </source>
</evidence>
<keyword evidence="3" id="KW-1185">Reference proteome</keyword>
<feature type="chain" id="PRO_5042020847" evidence="1">
    <location>
        <begin position="20"/>
        <end position="202"/>
    </location>
</feature>
<dbReference type="RefSeq" id="WP_309938060.1">
    <property type="nucleotide sequence ID" value="NZ_AP025305.1"/>
</dbReference>
<dbReference type="Proteomes" id="UP001185092">
    <property type="component" value="Unassembled WGS sequence"/>
</dbReference>
<keyword evidence="1" id="KW-0732">Signal</keyword>